<feature type="region of interest" description="Disordered" evidence="2">
    <location>
        <begin position="163"/>
        <end position="190"/>
    </location>
</feature>
<dbReference type="AlphaFoldDB" id="A0A1H8WN86"/>
<sequence length="190" mass="20184">MTAFDTAERRRATDARPVITELIDEATIQSIAEQAWISLVGEEEVLVPLPAELPADVLSSWVDVVGPWTGSVVLTTGRRTAEELSRALLRDSAPPVLDEEDVVDAFGEIANVVGGSIKATLPGHSALSLPSVGASPEVRNASDVCRIDLLWRGEPVAISVQGALPALPSSPDPHHPADPDRSTYENEVPL</sequence>
<evidence type="ECO:0000313" key="4">
    <source>
        <dbReference type="EMBL" id="SEP29082.1"/>
    </source>
</evidence>
<evidence type="ECO:0000256" key="1">
    <source>
        <dbReference type="ARBA" id="ARBA00022500"/>
    </source>
</evidence>
<dbReference type="GO" id="GO:0006935">
    <property type="term" value="P:chemotaxis"/>
    <property type="evidence" value="ECO:0007669"/>
    <property type="project" value="UniProtKB-KW"/>
</dbReference>
<feature type="domain" description="Chemotaxis phosphatase CheX-like" evidence="3">
    <location>
        <begin position="60"/>
        <end position="135"/>
    </location>
</feature>
<gene>
    <name evidence="4" type="ORF">SAMN05660991_04573</name>
</gene>
<dbReference type="InterPro" id="IPR028051">
    <property type="entry name" value="CheX-like_dom"/>
</dbReference>
<reference evidence="5" key="1">
    <citation type="submission" date="2016-10" db="EMBL/GenBank/DDBJ databases">
        <authorList>
            <person name="Varghese N."/>
            <person name="Submissions S."/>
        </authorList>
    </citation>
    <scope>NUCLEOTIDE SEQUENCE [LARGE SCALE GENOMIC DNA]</scope>
    <source>
        <strain evidence="5">DSM 45413</strain>
    </source>
</reference>
<dbReference type="STRING" id="673521.SAMN05660991_04573"/>
<dbReference type="SUPFAM" id="SSF103039">
    <property type="entry name" value="CheC-like"/>
    <property type="match status" value="1"/>
</dbReference>
<feature type="compositionally biased region" description="Basic and acidic residues" evidence="2">
    <location>
        <begin position="172"/>
        <end position="184"/>
    </location>
</feature>
<dbReference type="Pfam" id="PF13690">
    <property type="entry name" value="CheX"/>
    <property type="match status" value="1"/>
</dbReference>
<dbReference type="InterPro" id="IPR028976">
    <property type="entry name" value="CheC-like_sf"/>
</dbReference>
<dbReference type="EMBL" id="FOEE01000024">
    <property type="protein sequence ID" value="SEP29082.1"/>
    <property type="molecule type" value="Genomic_DNA"/>
</dbReference>
<proteinExistence type="predicted"/>
<dbReference type="OrthoDB" id="5402373at2"/>
<evidence type="ECO:0000256" key="2">
    <source>
        <dbReference type="SAM" id="MobiDB-lite"/>
    </source>
</evidence>
<dbReference type="RefSeq" id="WP_091949468.1">
    <property type="nucleotide sequence ID" value="NZ_FOEE01000024.1"/>
</dbReference>
<dbReference type="Proteomes" id="UP000198960">
    <property type="component" value="Unassembled WGS sequence"/>
</dbReference>
<keyword evidence="5" id="KW-1185">Reference proteome</keyword>
<evidence type="ECO:0000313" key="5">
    <source>
        <dbReference type="Proteomes" id="UP000198960"/>
    </source>
</evidence>
<accession>A0A1H8WN86</accession>
<name>A0A1H8WN86_9ACTN</name>
<organism evidence="4 5">
    <name type="scientific">Trujillonella endophytica</name>
    <dbReference type="NCBI Taxonomy" id="673521"/>
    <lineage>
        <taxon>Bacteria</taxon>
        <taxon>Bacillati</taxon>
        <taxon>Actinomycetota</taxon>
        <taxon>Actinomycetes</taxon>
        <taxon>Geodermatophilales</taxon>
        <taxon>Geodermatophilaceae</taxon>
        <taxon>Trujillonella</taxon>
    </lineage>
</organism>
<keyword evidence="1" id="KW-0145">Chemotaxis</keyword>
<dbReference type="Gene3D" id="3.40.1550.10">
    <property type="entry name" value="CheC-like"/>
    <property type="match status" value="1"/>
</dbReference>
<protein>
    <submittedName>
        <fullName evidence="4">Chemotaxis phosphatase CheX</fullName>
    </submittedName>
</protein>
<evidence type="ECO:0000259" key="3">
    <source>
        <dbReference type="Pfam" id="PF13690"/>
    </source>
</evidence>